<evidence type="ECO:0000313" key="2">
    <source>
        <dbReference type="Proteomes" id="UP001472677"/>
    </source>
</evidence>
<dbReference type="Proteomes" id="UP001472677">
    <property type="component" value="Unassembled WGS sequence"/>
</dbReference>
<reference evidence="1 2" key="1">
    <citation type="journal article" date="2024" name="G3 (Bethesda)">
        <title>Genome assembly of Hibiscus sabdariffa L. provides insights into metabolisms of medicinal natural products.</title>
        <authorList>
            <person name="Kim T."/>
        </authorList>
    </citation>
    <scope>NUCLEOTIDE SEQUENCE [LARGE SCALE GENOMIC DNA]</scope>
    <source>
        <strain evidence="1">TK-2024</strain>
        <tissue evidence="1">Old leaves</tissue>
    </source>
</reference>
<accession>A0ABR2EU78</accession>
<gene>
    <name evidence="1" type="ORF">V6N12_058993</name>
</gene>
<organism evidence="1 2">
    <name type="scientific">Hibiscus sabdariffa</name>
    <name type="common">roselle</name>
    <dbReference type="NCBI Taxonomy" id="183260"/>
    <lineage>
        <taxon>Eukaryota</taxon>
        <taxon>Viridiplantae</taxon>
        <taxon>Streptophyta</taxon>
        <taxon>Embryophyta</taxon>
        <taxon>Tracheophyta</taxon>
        <taxon>Spermatophyta</taxon>
        <taxon>Magnoliopsida</taxon>
        <taxon>eudicotyledons</taxon>
        <taxon>Gunneridae</taxon>
        <taxon>Pentapetalae</taxon>
        <taxon>rosids</taxon>
        <taxon>malvids</taxon>
        <taxon>Malvales</taxon>
        <taxon>Malvaceae</taxon>
        <taxon>Malvoideae</taxon>
        <taxon>Hibiscus</taxon>
    </lineage>
</organism>
<sequence>MLRTIGFWGKLPVERNFRCFVERVKKRLKAEKGGDGVAFALVWFLVLQPSRGRGVIKWLELLKTDTCTYWWGPRKVVTWRSLGTCDVA</sequence>
<proteinExistence type="predicted"/>
<keyword evidence="2" id="KW-1185">Reference proteome</keyword>
<comment type="caution">
    <text evidence="1">The sequence shown here is derived from an EMBL/GenBank/DDBJ whole genome shotgun (WGS) entry which is preliminary data.</text>
</comment>
<evidence type="ECO:0000313" key="1">
    <source>
        <dbReference type="EMBL" id="KAK8565431.1"/>
    </source>
</evidence>
<protein>
    <submittedName>
        <fullName evidence="1">Uncharacterized protein</fullName>
    </submittedName>
</protein>
<name>A0ABR2EU78_9ROSI</name>
<dbReference type="EMBL" id="JBBPBM010000010">
    <property type="protein sequence ID" value="KAK8565431.1"/>
    <property type="molecule type" value="Genomic_DNA"/>
</dbReference>